<dbReference type="PROSITE" id="PS51186">
    <property type="entry name" value="GNAT"/>
    <property type="match status" value="1"/>
</dbReference>
<accession>A0ABT9HLE8</accession>
<protein>
    <submittedName>
        <fullName evidence="4">N-acetyltransferase</fullName>
        <ecNumber evidence="4">2.3.1.-</ecNumber>
    </submittedName>
</protein>
<dbReference type="PANTHER" id="PTHR43877:SF1">
    <property type="entry name" value="ACETYLTRANSFERASE"/>
    <property type="match status" value="1"/>
</dbReference>
<feature type="domain" description="N-acetyltransferase" evidence="3">
    <location>
        <begin position="4"/>
        <end position="151"/>
    </location>
</feature>
<organism evidence="4 5">
    <name type="scientific">Qipengyuania profundimaris</name>
    <dbReference type="NCBI Taxonomy" id="3067652"/>
    <lineage>
        <taxon>Bacteria</taxon>
        <taxon>Pseudomonadati</taxon>
        <taxon>Pseudomonadota</taxon>
        <taxon>Alphaproteobacteria</taxon>
        <taxon>Sphingomonadales</taxon>
        <taxon>Erythrobacteraceae</taxon>
        <taxon>Qipengyuania</taxon>
    </lineage>
</organism>
<dbReference type="EC" id="2.3.1.-" evidence="4"/>
<dbReference type="Proteomes" id="UP001240639">
    <property type="component" value="Unassembled WGS sequence"/>
</dbReference>
<name>A0ABT9HLE8_9SPHN</name>
<dbReference type="InterPro" id="IPR050832">
    <property type="entry name" value="Bact_Acetyltransf"/>
</dbReference>
<sequence>MSAITIRPEQASDVESIHDLTEAAFRDAPHADGSEPGIVDALRRDGDLTLSLVAETAERLVGHVALSPVTITDGSRDWYGLGPISVLPECQGAGIGLRLMKRAIADFRAMGARGIVLLGDPAYYARFGFEHDPDLRYPGPPTEYFQRLVLEGDAPSGTVNYAPAFG</sequence>
<dbReference type="PANTHER" id="PTHR43877">
    <property type="entry name" value="AMINOALKYLPHOSPHONATE N-ACETYLTRANSFERASE-RELATED-RELATED"/>
    <property type="match status" value="1"/>
</dbReference>
<dbReference type="CDD" id="cd04301">
    <property type="entry name" value="NAT_SF"/>
    <property type="match status" value="1"/>
</dbReference>
<proteinExistence type="predicted"/>
<dbReference type="InterPro" id="IPR016181">
    <property type="entry name" value="Acyl_CoA_acyltransferase"/>
</dbReference>
<dbReference type="Pfam" id="PF13527">
    <property type="entry name" value="Acetyltransf_9"/>
    <property type="match status" value="1"/>
</dbReference>
<dbReference type="RefSeq" id="WP_305931425.1">
    <property type="nucleotide sequence ID" value="NZ_JAVAIM010000001.1"/>
</dbReference>
<gene>
    <name evidence="4" type="ORF">Q9K02_02295</name>
</gene>
<dbReference type="InterPro" id="IPR000182">
    <property type="entry name" value="GNAT_dom"/>
</dbReference>
<keyword evidence="5" id="KW-1185">Reference proteome</keyword>
<evidence type="ECO:0000313" key="5">
    <source>
        <dbReference type="Proteomes" id="UP001240639"/>
    </source>
</evidence>
<evidence type="ECO:0000313" key="4">
    <source>
        <dbReference type="EMBL" id="MDP4573969.1"/>
    </source>
</evidence>
<evidence type="ECO:0000256" key="2">
    <source>
        <dbReference type="ARBA" id="ARBA00023315"/>
    </source>
</evidence>
<keyword evidence="1 4" id="KW-0808">Transferase</keyword>
<dbReference type="SUPFAM" id="SSF55729">
    <property type="entry name" value="Acyl-CoA N-acyltransferases (Nat)"/>
    <property type="match status" value="1"/>
</dbReference>
<reference evidence="4 5" key="1">
    <citation type="submission" date="2023-08" db="EMBL/GenBank/DDBJ databases">
        <title>genomic of G39.</title>
        <authorList>
            <person name="Wang Y."/>
        </authorList>
    </citation>
    <scope>NUCLEOTIDE SEQUENCE [LARGE SCALE GENOMIC DNA]</scope>
    <source>
        <strain evidence="4 5">G39</strain>
    </source>
</reference>
<evidence type="ECO:0000259" key="3">
    <source>
        <dbReference type="PROSITE" id="PS51186"/>
    </source>
</evidence>
<comment type="caution">
    <text evidence="4">The sequence shown here is derived from an EMBL/GenBank/DDBJ whole genome shotgun (WGS) entry which is preliminary data.</text>
</comment>
<dbReference type="GO" id="GO:0016746">
    <property type="term" value="F:acyltransferase activity"/>
    <property type="evidence" value="ECO:0007669"/>
    <property type="project" value="UniProtKB-KW"/>
</dbReference>
<keyword evidence="2 4" id="KW-0012">Acyltransferase</keyword>
<evidence type="ECO:0000256" key="1">
    <source>
        <dbReference type="ARBA" id="ARBA00022679"/>
    </source>
</evidence>
<dbReference type="Gene3D" id="3.40.630.30">
    <property type="match status" value="1"/>
</dbReference>
<dbReference type="EMBL" id="JAVAIM010000001">
    <property type="protein sequence ID" value="MDP4573969.1"/>
    <property type="molecule type" value="Genomic_DNA"/>
</dbReference>